<keyword evidence="4" id="KW-0808">Transferase</keyword>
<evidence type="ECO:0000256" key="2">
    <source>
        <dbReference type="ARBA" id="ARBA00022840"/>
    </source>
</evidence>
<comment type="similarity">
    <text evidence="4">Belongs to the protein kinase superfamily.</text>
</comment>
<dbReference type="InterPro" id="IPR017441">
    <property type="entry name" value="Protein_kinase_ATP_BS"/>
</dbReference>
<reference evidence="6" key="1">
    <citation type="submission" date="2022-01" db="EMBL/GenBank/DDBJ databases">
        <authorList>
            <person name="King R."/>
        </authorList>
    </citation>
    <scope>NUCLEOTIDE SEQUENCE</scope>
</reference>
<proteinExistence type="inferred from homology"/>
<dbReference type="PANTHER" id="PTHR24348">
    <property type="entry name" value="SERINE/THREONINE-PROTEIN KINASE UNC-51-RELATED"/>
    <property type="match status" value="1"/>
</dbReference>
<dbReference type="PROSITE" id="PS50011">
    <property type="entry name" value="PROTEIN_KINASE_DOM"/>
    <property type="match status" value="1"/>
</dbReference>
<dbReference type="PROSITE" id="PS00108">
    <property type="entry name" value="PROTEIN_KINASE_ST"/>
    <property type="match status" value="1"/>
</dbReference>
<dbReference type="Gene3D" id="1.10.510.10">
    <property type="entry name" value="Transferase(Phosphotransferase) domain 1"/>
    <property type="match status" value="1"/>
</dbReference>
<dbReference type="Proteomes" id="UP001152799">
    <property type="component" value="Chromosome 8"/>
</dbReference>
<keyword evidence="7" id="KW-1185">Reference proteome</keyword>
<dbReference type="GO" id="GO:0006914">
    <property type="term" value="P:autophagy"/>
    <property type="evidence" value="ECO:0007669"/>
    <property type="project" value="UniProtKB-ARBA"/>
</dbReference>
<sequence>MANSLKHLLISPTFLSPLSPSRNLASFPRFPKSEGDKIFIRQITRPKKVAKKLDFSQTKENFIARSSTNLPDIRIVDDTRGNVQQKLRQNHILNINTPVKLDLVKNGLEKFKNSTTVLGKGTFGTVFKGSHRGETVAVKIATKECSSREQNALNLSHKNIVKTLEIVQNAENNYQTYSLIIMEYLPKCKSLQEVLENLHEENSSTLEQFAIDITSGLDYLHKNGVLHLDLKPKNILLVEPGNICKICDFGNSARIDDNLANFSHNGTVIYTAPEILLGKPPSVKSDIYSLGLVFWQIVYQKNPFCEYDTMESIIYNVSM</sequence>
<evidence type="ECO:0000313" key="6">
    <source>
        <dbReference type="EMBL" id="CAG9772391.1"/>
    </source>
</evidence>
<dbReference type="GO" id="GO:0005524">
    <property type="term" value="F:ATP binding"/>
    <property type="evidence" value="ECO:0007669"/>
    <property type="project" value="UniProtKB-UniRule"/>
</dbReference>
<dbReference type="AlphaFoldDB" id="A0A9N9MVK3"/>
<dbReference type="Pfam" id="PF00069">
    <property type="entry name" value="Pkinase"/>
    <property type="match status" value="1"/>
</dbReference>
<keyword evidence="1 3" id="KW-0547">Nucleotide-binding</keyword>
<dbReference type="OrthoDB" id="4062651at2759"/>
<dbReference type="GO" id="GO:0004674">
    <property type="term" value="F:protein serine/threonine kinase activity"/>
    <property type="evidence" value="ECO:0007669"/>
    <property type="project" value="UniProtKB-KW"/>
</dbReference>
<evidence type="ECO:0000256" key="3">
    <source>
        <dbReference type="PROSITE-ProRule" id="PRU10141"/>
    </source>
</evidence>
<dbReference type="InterPro" id="IPR011009">
    <property type="entry name" value="Kinase-like_dom_sf"/>
</dbReference>
<protein>
    <recommendedName>
        <fullName evidence="5">Protein kinase domain-containing protein</fullName>
    </recommendedName>
</protein>
<feature type="binding site" evidence="3">
    <location>
        <position position="139"/>
    </location>
    <ligand>
        <name>ATP</name>
        <dbReference type="ChEBI" id="CHEBI:30616"/>
    </ligand>
</feature>
<evidence type="ECO:0000259" key="5">
    <source>
        <dbReference type="PROSITE" id="PS50011"/>
    </source>
</evidence>
<evidence type="ECO:0000256" key="1">
    <source>
        <dbReference type="ARBA" id="ARBA00022741"/>
    </source>
</evidence>
<dbReference type="GO" id="GO:0005737">
    <property type="term" value="C:cytoplasm"/>
    <property type="evidence" value="ECO:0007669"/>
    <property type="project" value="TreeGrafter"/>
</dbReference>
<dbReference type="InterPro" id="IPR000719">
    <property type="entry name" value="Prot_kinase_dom"/>
</dbReference>
<dbReference type="SMART" id="SM00220">
    <property type="entry name" value="S_TKc"/>
    <property type="match status" value="1"/>
</dbReference>
<dbReference type="InterPro" id="IPR045269">
    <property type="entry name" value="Atg1-like"/>
</dbReference>
<gene>
    <name evidence="6" type="ORF">CEUTPL_LOCUS12803</name>
</gene>
<evidence type="ECO:0000313" key="7">
    <source>
        <dbReference type="Proteomes" id="UP001152799"/>
    </source>
</evidence>
<dbReference type="InterPro" id="IPR008271">
    <property type="entry name" value="Ser/Thr_kinase_AS"/>
</dbReference>
<organism evidence="6 7">
    <name type="scientific">Ceutorhynchus assimilis</name>
    <name type="common">cabbage seed weevil</name>
    <dbReference type="NCBI Taxonomy" id="467358"/>
    <lineage>
        <taxon>Eukaryota</taxon>
        <taxon>Metazoa</taxon>
        <taxon>Ecdysozoa</taxon>
        <taxon>Arthropoda</taxon>
        <taxon>Hexapoda</taxon>
        <taxon>Insecta</taxon>
        <taxon>Pterygota</taxon>
        <taxon>Neoptera</taxon>
        <taxon>Endopterygota</taxon>
        <taxon>Coleoptera</taxon>
        <taxon>Polyphaga</taxon>
        <taxon>Cucujiformia</taxon>
        <taxon>Curculionidae</taxon>
        <taxon>Ceutorhynchinae</taxon>
        <taxon>Ceutorhynchus</taxon>
    </lineage>
</organism>
<evidence type="ECO:0000256" key="4">
    <source>
        <dbReference type="RuleBase" id="RU000304"/>
    </source>
</evidence>
<dbReference type="SUPFAM" id="SSF56112">
    <property type="entry name" value="Protein kinase-like (PK-like)"/>
    <property type="match status" value="1"/>
</dbReference>
<keyword evidence="4" id="KW-0723">Serine/threonine-protein kinase</keyword>
<feature type="domain" description="Protein kinase" evidence="5">
    <location>
        <begin position="112"/>
        <end position="319"/>
    </location>
</feature>
<dbReference type="EMBL" id="OU892284">
    <property type="protein sequence ID" value="CAG9772391.1"/>
    <property type="molecule type" value="Genomic_DNA"/>
</dbReference>
<keyword evidence="2 3" id="KW-0067">ATP-binding</keyword>
<dbReference type="PROSITE" id="PS00107">
    <property type="entry name" value="PROTEIN_KINASE_ATP"/>
    <property type="match status" value="1"/>
</dbReference>
<keyword evidence="4" id="KW-0418">Kinase</keyword>
<accession>A0A9N9MVK3</accession>
<name>A0A9N9MVK3_9CUCU</name>
<dbReference type="GO" id="GO:0010506">
    <property type="term" value="P:regulation of autophagy"/>
    <property type="evidence" value="ECO:0007669"/>
    <property type="project" value="InterPro"/>
</dbReference>